<evidence type="ECO:0000313" key="2">
    <source>
        <dbReference type="Proteomes" id="UP000032180"/>
    </source>
</evidence>
<dbReference type="EnsemblPlants" id="LPERR02G02250.1">
    <property type="protein sequence ID" value="LPERR02G02250.1"/>
    <property type="gene ID" value="LPERR02G02250"/>
</dbReference>
<organism evidence="1 2">
    <name type="scientific">Leersia perrieri</name>
    <dbReference type="NCBI Taxonomy" id="77586"/>
    <lineage>
        <taxon>Eukaryota</taxon>
        <taxon>Viridiplantae</taxon>
        <taxon>Streptophyta</taxon>
        <taxon>Embryophyta</taxon>
        <taxon>Tracheophyta</taxon>
        <taxon>Spermatophyta</taxon>
        <taxon>Magnoliopsida</taxon>
        <taxon>Liliopsida</taxon>
        <taxon>Poales</taxon>
        <taxon>Poaceae</taxon>
        <taxon>BOP clade</taxon>
        <taxon>Oryzoideae</taxon>
        <taxon>Oryzeae</taxon>
        <taxon>Oryzinae</taxon>
        <taxon>Leersia</taxon>
    </lineage>
</organism>
<sequence>MEILLCEGENRYLDRVPNKVTTLEGVAAAGPDRTILILKIIVHQLRNHHPTIGSTRSPPHQIDAPSSIDFQFYQNRTTTKPVVNAHYTVVAPSCASLIHVRHTIHRSPCRI</sequence>
<reference evidence="2" key="2">
    <citation type="submission" date="2013-12" db="EMBL/GenBank/DDBJ databases">
        <authorList>
            <person name="Yu Y."/>
            <person name="Lee S."/>
            <person name="de Baynast K."/>
            <person name="Wissotski M."/>
            <person name="Liu L."/>
            <person name="Talag J."/>
            <person name="Goicoechea J."/>
            <person name="Angelova A."/>
            <person name="Jetty R."/>
            <person name="Kudrna D."/>
            <person name="Golser W."/>
            <person name="Rivera L."/>
            <person name="Zhang J."/>
            <person name="Wing R."/>
        </authorList>
    </citation>
    <scope>NUCLEOTIDE SEQUENCE</scope>
</reference>
<name>A0A0D9VBT1_9ORYZ</name>
<accession>A0A0D9VBT1</accession>
<reference evidence="1 2" key="1">
    <citation type="submission" date="2012-08" db="EMBL/GenBank/DDBJ databases">
        <title>Oryza genome evolution.</title>
        <authorList>
            <person name="Wing R.A."/>
        </authorList>
    </citation>
    <scope>NUCLEOTIDE SEQUENCE</scope>
</reference>
<evidence type="ECO:0000313" key="1">
    <source>
        <dbReference type="EnsemblPlants" id="LPERR02G02250.1"/>
    </source>
</evidence>
<dbReference type="AlphaFoldDB" id="A0A0D9VBT1"/>
<protein>
    <submittedName>
        <fullName evidence="1">Uncharacterized protein</fullName>
    </submittedName>
</protein>
<proteinExistence type="predicted"/>
<keyword evidence="2" id="KW-1185">Reference proteome</keyword>
<dbReference type="HOGENOM" id="CLU_2162047_0_0_1"/>
<dbReference type="Gramene" id="LPERR02G02250.1">
    <property type="protein sequence ID" value="LPERR02G02250.1"/>
    <property type="gene ID" value="LPERR02G02250"/>
</dbReference>
<dbReference type="Proteomes" id="UP000032180">
    <property type="component" value="Chromosome 2"/>
</dbReference>
<reference evidence="1" key="3">
    <citation type="submission" date="2015-04" db="UniProtKB">
        <authorList>
            <consortium name="EnsemblPlants"/>
        </authorList>
    </citation>
    <scope>IDENTIFICATION</scope>
</reference>